<accession>A0ABW4YT97</accession>
<dbReference type="InterPro" id="IPR022642">
    <property type="entry name" value="CheR_C"/>
</dbReference>
<organism evidence="6 7">
    <name type="scientific">Ancylobacter oerskovii</name>
    <dbReference type="NCBI Taxonomy" id="459519"/>
    <lineage>
        <taxon>Bacteria</taxon>
        <taxon>Pseudomonadati</taxon>
        <taxon>Pseudomonadota</taxon>
        <taxon>Alphaproteobacteria</taxon>
        <taxon>Hyphomicrobiales</taxon>
        <taxon>Xanthobacteraceae</taxon>
        <taxon>Ancylobacter</taxon>
    </lineage>
</organism>
<evidence type="ECO:0000313" key="7">
    <source>
        <dbReference type="Proteomes" id="UP001597299"/>
    </source>
</evidence>
<keyword evidence="1 6" id="KW-0489">Methyltransferase</keyword>
<dbReference type="PROSITE" id="PS50123">
    <property type="entry name" value="CHER"/>
    <property type="match status" value="1"/>
</dbReference>
<feature type="domain" description="CheR-type methyltransferase" evidence="5">
    <location>
        <begin position="1"/>
        <end position="242"/>
    </location>
</feature>
<dbReference type="CDD" id="cd02440">
    <property type="entry name" value="AdoMet_MTases"/>
    <property type="match status" value="1"/>
</dbReference>
<sequence length="432" mass="46721">MILDDVEQLLHERIGLDAGTVGASGLNYALKQRMAACGVADPSAYWQRLLAAPPELQELINAVIVPETWFFRDPGAFAAMTRQALAMRGPAGAARGRPLRLVSLPCSTGEEPYSIAMALFDAGLAAPDFVIDAVDVSTRNLAAAAHAVYGRNSFRGRDLDFRDRHFKPVEGGYRPQAEIRRQVRFRYGNLLDPVPADAEPYDVVFCRNLLIYFDRETQQRALATLHRMLAPHGVLLVGAGEAGLPLARGFASLRLPMAFAFVKQAAGERHNEPARLPAGVPALHLPPSRPAPAPPLRTRMPARPAPARPTVTSPAAAPLRAVPPREAAGDSLGAIERAANEGRLGEARQAVRRHLDAFGPSAAAFYLLGLACDAEGAGEEAVEAYRKALYLAPDHREAMAHLALLLRQRGDAAGAKALGERLRRLEKRSEHR</sequence>
<dbReference type="InterPro" id="IPR050903">
    <property type="entry name" value="Bact_Chemotaxis_MeTrfase"/>
</dbReference>
<feature type="repeat" description="TPR" evidence="4">
    <location>
        <begin position="362"/>
        <end position="395"/>
    </location>
</feature>
<evidence type="ECO:0000259" key="5">
    <source>
        <dbReference type="PROSITE" id="PS50123"/>
    </source>
</evidence>
<protein>
    <submittedName>
        <fullName evidence="6">CheR family methyltransferase</fullName>
    </submittedName>
</protein>
<keyword evidence="3" id="KW-0949">S-adenosyl-L-methionine</keyword>
<dbReference type="RefSeq" id="WP_246548621.1">
    <property type="nucleotide sequence ID" value="NZ_JAHBGB010000019.1"/>
</dbReference>
<proteinExistence type="predicted"/>
<evidence type="ECO:0000256" key="4">
    <source>
        <dbReference type="PROSITE-ProRule" id="PRU00339"/>
    </source>
</evidence>
<dbReference type="PANTHER" id="PTHR24422:SF19">
    <property type="entry name" value="CHEMOTAXIS PROTEIN METHYLTRANSFERASE"/>
    <property type="match status" value="1"/>
</dbReference>
<keyword evidence="2" id="KW-0808">Transferase</keyword>
<reference evidence="7" key="1">
    <citation type="journal article" date="2019" name="Int. J. Syst. Evol. Microbiol.">
        <title>The Global Catalogue of Microorganisms (GCM) 10K type strain sequencing project: providing services to taxonomists for standard genome sequencing and annotation.</title>
        <authorList>
            <consortium name="The Broad Institute Genomics Platform"/>
            <consortium name="The Broad Institute Genome Sequencing Center for Infectious Disease"/>
            <person name="Wu L."/>
            <person name="Ma J."/>
        </authorList>
    </citation>
    <scope>NUCLEOTIDE SEQUENCE [LARGE SCALE GENOMIC DNA]</scope>
    <source>
        <strain evidence="7">CCM 7435</strain>
    </source>
</reference>
<dbReference type="PRINTS" id="PR00996">
    <property type="entry name" value="CHERMTFRASE"/>
</dbReference>
<gene>
    <name evidence="6" type="ORF">ACFSNC_03185</name>
</gene>
<evidence type="ECO:0000313" key="6">
    <source>
        <dbReference type="EMBL" id="MFD2139393.1"/>
    </source>
</evidence>
<dbReference type="SUPFAM" id="SSF53335">
    <property type="entry name" value="S-adenosyl-L-methionine-dependent methyltransferases"/>
    <property type="match status" value="1"/>
</dbReference>
<dbReference type="SMART" id="SM00138">
    <property type="entry name" value="MeTrc"/>
    <property type="match status" value="1"/>
</dbReference>
<keyword evidence="4" id="KW-0802">TPR repeat</keyword>
<dbReference type="InterPro" id="IPR019734">
    <property type="entry name" value="TPR_rpt"/>
</dbReference>
<dbReference type="SUPFAM" id="SSF48452">
    <property type="entry name" value="TPR-like"/>
    <property type="match status" value="1"/>
</dbReference>
<dbReference type="Gene3D" id="3.40.50.150">
    <property type="entry name" value="Vaccinia Virus protein VP39"/>
    <property type="match status" value="1"/>
</dbReference>
<dbReference type="EMBL" id="JBHUHD010000001">
    <property type="protein sequence ID" value="MFD2139393.1"/>
    <property type="molecule type" value="Genomic_DNA"/>
</dbReference>
<dbReference type="PANTHER" id="PTHR24422">
    <property type="entry name" value="CHEMOTAXIS PROTEIN METHYLTRANSFERASE"/>
    <property type="match status" value="1"/>
</dbReference>
<dbReference type="Gene3D" id="1.25.40.1040">
    <property type="match status" value="1"/>
</dbReference>
<comment type="caution">
    <text evidence="6">The sequence shown here is derived from an EMBL/GenBank/DDBJ whole genome shotgun (WGS) entry which is preliminary data.</text>
</comment>
<dbReference type="InterPro" id="IPR029063">
    <property type="entry name" value="SAM-dependent_MTases_sf"/>
</dbReference>
<dbReference type="SMART" id="SM00028">
    <property type="entry name" value="TPR"/>
    <property type="match status" value="1"/>
</dbReference>
<evidence type="ECO:0000256" key="1">
    <source>
        <dbReference type="ARBA" id="ARBA00022603"/>
    </source>
</evidence>
<dbReference type="GO" id="GO:0032259">
    <property type="term" value="P:methylation"/>
    <property type="evidence" value="ECO:0007669"/>
    <property type="project" value="UniProtKB-KW"/>
</dbReference>
<evidence type="ECO:0000256" key="2">
    <source>
        <dbReference type="ARBA" id="ARBA00022679"/>
    </source>
</evidence>
<evidence type="ECO:0000256" key="3">
    <source>
        <dbReference type="ARBA" id="ARBA00022691"/>
    </source>
</evidence>
<dbReference type="Pfam" id="PF01739">
    <property type="entry name" value="CheR"/>
    <property type="match status" value="1"/>
</dbReference>
<dbReference type="InterPro" id="IPR011990">
    <property type="entry name" value="TPR-like_helical_dom_sf"/>
</dbReference>
<name>A0ABW4YT97_9HYPH</name>
<dbReference type="GO" id="GO:0008168">
    <property type="term" value="F:methyltransferase activity"/>
    <property type="evidence" value="ECO:0007669"/>
    <property type="project" value="UniProtKB-KW"/>
</dbReference>
<dbReference type="InterPro" id="IPR000780">
    <property type="entry name" value="CheR_MeTrfase"/>
</dbReference>
<dbReference type="Proteomes" id="UP001597299">
    <property type="component" value="Unassembled WGS sequence"/>
</dbReference>
<dbReference type="PROSITE" id="PS50005">
    <property type="entry name" value="TPR"/>
    <property type="match status" value="1"/>
</dbReference>
<keyword evidence="7" id="KW-1185">Reference proteome</keyword>